<evidence type="ECO:0000313" key="2">
    <source>
        <dbReference type="EMBL" id="MEQ2182575.1"/>
    </source>
</evidence>
<feature type="non-terminal residue" evidence="2">
    <location>
        <position position="1"/>
    </location>
</feature>
<gene>
    <name evidence="2" type="ORF">GOODEAATRI_023765</name>
</gene>
<comment type="caution">
    <text evidence="2">The sequence shown here is derived from an EMBL/GenBank/DDBJ whole genome shotgun (WGS) entry which is preliminary data.</text>
</comment>
<feature type="region of interest" description="Disordered" evidence="1">
    <location>
        <begin position="54"/>
        <end position="79"/>
    </location>
</feature>
<protein>
    <submittedName>
        <fullName evidence="2">Uncharacterized protein</fullName>
    </submittedName>
</protein>
<name>A0ABV0PGK4_9TELE</name>
<keyword evidence="3" id="KW-1185">Reference proteome</keyword>
<evidence type="ECO:0000256" key="1">
    <source>
        <dbReference type="SAM" id="MobiDB-lite"/>
    </source>
</evidence>
<evidence type="ECO:0000313" key="3">
    <source>
        <dbReference type="Proteomes" id="UP001476798"/>
    </source>
</evidence>
<organism evidence="2 3">
    <name type="scientific">Goodea atripinnis</name>
    <dbReference type="NCBI Taxonomy" id="208336"/>
    <lineage>
        <taxon>Eukaryota</taxon>
        <taxon>Metazoa</taxon>
        <taxon>Chordata</taxon>
        <taxon>Craniata</taxon>
        <taxon>Vertebrata</taxon>
        <taxon>Euteleostomi</taxon>
        <taxon>Actinopterygii</taxon>
        <taxon>Neopterygii</taxon>
        <taxon>Teleostei</taxon>
        <taxon>Neoteleostei</taxon>
        <taxon>Acanthomorphata</taxon>
        <taxon>Ovalentaria</taxon>
        <taxon>Atherinomorphae</taxon>
        <taxon>Cyprinodontiformes</taxon>
        <taxon>Goodeidae</taxon>
        <taxon>Goodea</taxon>
    </lineage>
</organism>
<accession>A0ABV0PGK4</accession>
<dbReference type="Proteomes" id="UP001476798">
    <property type="component" value="Unassembled WGS sequence"/>
</dbReference>
<proteinExistence type="predicted"/>
<sequence>GPIGSQMTAILTRLGTGCRQRRNSLNWTRSLGHTVVPWALAGLGLGAMLVDPKKGTGVGKEPCNEPPAAPAATGRRAGL</sequence>
<dbReference type="EMBL" id="JAHRIO010072532">
    <property type="protein sequence ID" value="MEQ2182575.1"/>
    <property type="molecule type" value="Genomic_DNA"/>
</dbReference>
<reference evidence="2 3" key="1">
    <citation type="submission" date="2021-06" db="EMBL/GenBank/DDBJ databases">
        <authorList>
            <person name="Palmer J.M."/>
        </authorList>
    </citation>
    <scope>NUCLEOTIDE SEQUENCE [LARGE SCALE GENOMIC DNA]</scope>
    <source>
        <strain evidence="2 3">GA_2019</strain>
        <tissue evidence="2">Muscle</tissue>
    </source>
</reference>